<dbReference type="PRINTS" id="PR00038">
    <property type="entry name" value="HTHLUXR"/>
</dbReference>
<gene>
    <name evidence="5" type="ORF">JFY56_02055</name>
</gene>
<dbReference type="SUPFAM" id="SSF52540">
    <property type="entry name" value="P-loop containing nucleoside triphosphate hydrolases"/>
    <property type="match status" value="1"/>
</dbReference>
<sequence length="918" mass="101170">MPDRPDLLARLALVPGADQKGGLQPLPRHLIPVPGLPANEQAVRINAGKFRPPLASPFHLQRKRILARLGEVAGAGLVLIRAAAGFGKSTLLSQLRELWAANGRPALWINLDAADNDPQRLAAHLDAGLRELDLARGVRVERATGAPRPAALLDEVAERQQPFVILLDEFEVLNSAEVLDFVRQLLDALPPCGLLAIATRNTPDLGLGRLRAHGRLLEINADALRFSMEETHAFVHDKHNLSLPDSEIETLQNRTEGWITALHLATLSLQGRREQSEFVAAFSGTHLELAEYLTEDVLSRQSDECRQFLLQTCILNRFCAPLCDALTGRSDSQSMIGQLLRANLFLFPLDSENRWFRYHPLFASFLRSALERQLPGQAPALHRAAASWHFAADLPLQAIEHLRLAGDEEEVARQLDAHLDQLIDIGSLRALLRCIDPIAAPVIDRYPRLVLVHAWTLLLARRYAQAMQVVERNSSSRETETIRCLLLGLTDRLEAACGAAQTQFERLPPEETFQLGLVGNVLAYCLIATARYDEARQVLARMTQASVQPRALIVDAVAECQHGIIELVQGRLSEARTRMQAVAERRRQGSEDRWPAGRVPLDIFNALTLYEADRLDEARHALEDVPLAAMDGGGPDASIISRVLQARMAHLRGDRTLWLHHLACLEQLGRQTDSSRLLCAAWLERARIATMENRLDVASQALHSAELNSDWERSGVLLYGCDVDTPFIARQRLLIARGEHVQAVKALQEAIEDALRFQHHRRALKLRLLHAMALAGNGQRDEALAALTPALQLASREGFLRTFLDEGSRLAKLLADWAVSFQPGCSSLGIAPAFLADLLGRAGVAKGTGSSDADALLSNRELEVLRLSAAGNRNLAIAAKMNLSLHTVKSHLRNINHKLGAEGRTAAIAIARTRGLID</sequence>
<name>A0ABS3TK25_9PSED</name>
<dbReference type="InterPro" id="IPR016032">
    <property type="entry name" value="Sig_transdc_resp-reg_C-effctor"/>
</dbReference>
<dbReference type="PROSITE" id="PS00622">
    <property type="entry name" value="HTH_LUXR_1"/>
    <property type="match status" value="1"/>
</dbReference>
<dbReference type="Gene3D" id="1.25.40.10">
    <property type="entry name" value="Tetratricopeptide repeat domain"/>
    <property type="match status" value="1"/>
</dbReference>
<keyword evidence="6" id="KW-1185">Reference proteome</keyword>
<dbReference type="InterPro" id="IPR036388">
    <property type="entry name" value="WH-like_DNA-bd_sf"/>
</dbReference>
<keyword evidence="3" id="KW-0804">Transcription</keyword>
<evidence type="ECO:0000256" key="3">
    <source>
        <dbReference type="ARBA" id="ARBA00023163"/>
    </source>
</evidence>
<keyword evidence="2" id="KW-0238">DNA-binding</keyword>
<evidence type="ECO:0000313" key="6">
    <source>
        <dbReference type="Proteomes" id="UP000669060"/>
    </source>
</evidence>
<evidence type="ECO:0000259" key="4">
    <source>
        <dbReference type="PROSITE" id="PS50043"/>
    </source>
</evidence>
<dbReference type="Proteomes" id="UP000669060">
    <property type="component" value="Unassembled WGS sequence"/>
</dbReference>
<protein>
    <submittedName>
        <fullName evidence="5">Helix-turn-helix transcriptional regulator</fullName>
    </submittedName>
</protein>
<dbReference type="InterPro" id="IPR041617">
    <property type="entry name" value="TPR_MalT"/>
</dbReference>
<comment type="caution">
    <text evidence="5">The sequence shown here is derived from an EMBL/GenBank/DDBJ whole genome shotgun (WGS) entry which is preliminary data.</text>
</comment>
<accession>A0ABS3TK25</accession>
<dbReference type="PANTHER" id="PTHR44688">
    <property type="entry name" value="DNA-BINDING TRANSCRIPTIONAL ACTIVATOR DEVR_DOSR"/>
    <property type="match status" value="1"/>
</dbReference>
<organism evidence="5 6">
    <name type="scientific">Pseudomonas schmalbachii</name>
    <dbReference type="NCBI Taxonomy" id="2816993"/>
    <lineage>
        <taxon>Bacteria</taxon>
        <taxon>Pseudomonadati</taxon>
        <taxon>Pseudomonadota</taxon>
        <taxon>Gammaproteobacteria</taxon>
        <taxon>Pseudomonadales</taxon>
        <taxon>Pseudomonadaceae</taxon>
        <taxon>Pseudomonas</taxon>
    </lineage>
</organism>
<dbReference type="PROSITE" id="PS50043">
    <property type="entry name" value="HTH_LUXR_2"/>
    <property type="match status" value="1"/>
</dbReference>
<dbReference type="InterPro" id="IPR011990">
    <property type="entry name" value="TPR-like_helical_dom_sf"/>
</dbReference>
<proteinExistence type="predicted"/>
<feature type="domain" description="HTH luxR-type" evidence="4">
    <location>
        <begin position="850"/>
        <end position="915"/>
    </location>
</feature>
<dbReference type="RefSeq" id="WP_208311818.1">
    <property type="nucleotide sequence ID" value="NZ_JAELYA010000001.1"/>
</dbReference>
<dbReference type="Gene3D" id="1.10.10.10">
    <property type="entry name" value="Winged helix-like DNA-binding domain superfamily/Winged helix DNA-binding domain"/>
    <property type="match status" value="1"/>
</dbReference>
<dbReference type="Pfam" id="PF00196">
    <property type="entry name" value="GerE"/>
    <property type="match status" value="1"/>
</dbReference>
<dbReference type="InterPro" id="IPR059106">
    <property type="entry name" value="WHD_MalT"/>
</dbReference>
<dbReference type="Pfam" id="PF25873">
    <property type="entry name" value="WHD_MalT"/>
    <property type="match status" value="1"/>
</dbReference>
<dbReference type="PANTHER" id="PTHR44688:SF16">
    <property type="entry name" value="DNA-BINDING TRANSCRIPTIONAL ACTIVATOR DEVR_DOSR"/>
    <property type="match status" value="1"/>
</dbReference>
<evidence type="ECO:0000256" key="2">
    <source>
        <dbReference type="ARBA" id="ARBA00023125"/>
    </source>
</evidence>
<dbReference type="EMBL" id="JAELYA010000001">
    <property type="protein sequence ID" value="MBO3274006.1"/>
    <property type="molecule type" value="Genomic_DNA"/>
</dbReference>
<reference evidence="5 6" key="1">
    <citation type="submission" date="2020-12" db="EMBL/GenBank/DDBJ databases">
        <title>Pseudomonas schmalbachii sp. nov. isolated from millipede gut.</title>
        <authorList>
            <person name="Shelomi M."/>
        </authorList>
    </citation>
    <scope>NUCLEOTIDE SEQUENCE [LARGE SCALE GENOMIC DNA]</scope>
    <source>
        <strain evidence="5 6">Milli4</strain>
    </source>
</reference>
<dbReference type="SUPFAM" id="SSF48452">
    <property type="entry name" value="TPR-like"/>
    <property type="match status" value="1"/>
</dbReference>
<dbReference type="SMART" id="SM00421">
    <property type="entry name" value="HTH_LUXR"/>
    <property type="match status" value="1"/>
</dbReference>
<dbReference type="InterPro" id="IPR027417">
    <property type="entry name" value="P-loop_NTPase"/>
</dbReference>
<dbReference type="Pfam" id="PF17874">
    <property type="entry name" value="TPR_MalT"/>
    <property type="match status" value="1"/>
</dbReference>
<dbReference type="CDD" id="cd06170">
    <property type="entry name" value="LuxR_C_like"/>
    <property type="match status" value="1"/>
</dbReference>
<dbReference type="InterPro" id="IPR000792">
    <property type="entry name" value="Tscrpt_reg_LuxR_C"/>
</dbReference>
<dbReference type="SUPFAM" id="SSF46894">
    <property type="entry name" value="C-terminal effector domain of the bipartite response regulators"/>
    <property type="match status" value="1"/>
</dbReference>
<evidence type="ECO:0000313" key="5">
    <source>
        <dbReference type="EMBL" id="MBO3274006.1"/>
    </source>
</evidence>
<evidence type="ECO:0000256" key="1">
    <source>
        <dbReference type="ARBA" id="ARBA00023015"/>
    </source>
</evidence>
<keyword evidence="1" id="KW-0805">Transcription regulation</keyword>